<sequence>MGEAPYQIVSTTTSQISGGAKIKTKILIFFILAIFILTAATGIILYIKSTSPPRDLIREEQFTKAEIPDLYPGVPFEVVEPLYVRARLVRFEGDTLTYGVFSPAGEETKSVTLNDKVVFGCTQRYMITPDGTQIDKLSMYITTRGKEDISDIPDPPDAKAKEWFAAIAKNGEAIEIRYIKTQEAVAIPRIIYVYKDNCS</sequence>
<dbReference type="Proteomes" id="UP000177169">
    <property type="component" value="Unassembled WGS sequence"/>
</dbReference>
<feature type="transmembrane region" description="Helical" evidence="1">
    <location>
        <begin position="26"/>
        <end position="47"/>
    </location>
</feature>
<evidence type="ECO:0000313" key="2">
    <source>
        <dbReference type="EMBL" id="OGM32748.1"/>
    </source>
</evidence>
<proteinExistence type="predicted"/>
<comment type="caution">
    <text evidence="2">The sequence shown here is derived from an EMBL/GenBank/DDBJ whole genome shotgun (WGS) entry which is preliminary data.</text>
</comment>
<dbReference type="AlphaFoldDB" id="A0A1F7Z1B2"/>
<dbReference type="STRING" id="1802505.A3D01_01070"/>
<keyword evidence="1" id="KW-0472">Membrane</keyword>
<gene>
    <name evidence="2" type="ORF">A3D01_01070</name>
</gene>
<evidence type="ECO:0000313" key="3">
    <source>
        <dbReference type="Proteomes" id="UP000177169"/>
    </source>
</evidence>
<dbReference type="EMBL" id="MGGR01000028">
    <property type="protein sequence ID" value="OGM32748.1"/>
    <property type="molecule type" value="Genomic_DNA"/>
</dbReference>
<protein>
    <submittedName>
        <fullName evidence="2">Uncharacterized protein</fullName>
    </submittedName>
</protein>
<accession>A0A1F7Z1B2</accession>
<keyword evidence="1" id="KW-1133">Transmembrane helix</keyword>
<evidence type="ECO:0000256" key="1">
    <source>
        <dbReference type="SAM" id="Phobius"/>
    </source>
</evidence>
<reference evidence="2 3" key="1">
    <citation type="journal article" date="2016" name="Nat. Commun.">
        <title>Thousands of microbial genomes shed light on interconnected biogeochemical processes in an aquifer system.</title>
        <authorList>
            <person name="Anantharaman K."/>
            <person name="Brown C.T."/>
            <person name="Hug L.A."/>
            <person name="Sharon I."/>
            <person name="Castelle C.J."/>
            <person name="Probst A.J."/>
            <person name="Thomas B.C."/>
            <person name="Singh A."/>
            <person name="Wilkins M.J."/>
            <person name="Karaoz U."/>
            <person name="Brodie E.L."/>
            <person name="Williams K.H."/>
            <person name="Hubbard S.S."/>
            <person name="Banfield J.F."/>
        </authorList>
    </citation>
    <scope>NUCLEOTIDE SEQUENCE [LARGE SCALE GENOMIC DNA]</scope>
</reference>
<name>A0A1F7Z1B2_9BACT</name>
<keyword evidence="1" id="KW-0812">Transmembrane</keyword>
<organism evidence="2 3">
    <name type="scientific">Candidatus Woesebacteria bacterium RIFCSPHIGHO2_02_FULL_39_13</name>
    <dbReference type="NCBI Taxonomy" id="1802505"/>
    <lineage>
        <taxon>Bacteria</taxon>
        <taxon>Candidatus Woeseibacteriota</taxon>
    </lineage>
</organism>